<dbReference type="GO" id="GO:0003723">
    <property type="term" value="F:RNA binding"/>
    <property type="evidence" value="ECO:0007669"/>
    <property type="project" value="UniProtKB-UniRule"/>
</dbReference>
<keyword evidence="6" id="KW-0508">mRNA splicing</keyword>
<reference evidence="16" key="1">
    <citation type="submission" date="2022-01" db="EMBL/GenBank/DDBJ databases">
        <authorList>
            <person name="Braso-Vives M."/>
        </authorList>
    </citation>
    <scope>NUCLEOTIDE SEQUENCE</scope>
</reference>
<feature type="compositionally biased region" description="Basic and acidic residues" evidence="14">
    <location>
        <begin position="91"/>
        <end position="111"/>
    </location>
</feature>
<dbReference type="AlphaFoldDB" id="A0A8J9ZM49"/>
<dbReference type="Pfam" id="PF00076">
    <property type="entry name" value="RRM_1"/>
    <property type="match status" value="1"/>
</dbReference>
<keyword evidence="17" id="KW-1185">Reference proteome</keyword>
<dbReference type="InterPro" id="IPR050441">
    <property type="entry name" value="RBM"/>
</dbReference>
<dbReference type="CDD" id="cd12312">
    <property type="entry name" value="RRM_SRSF10_SRSF12"/>
    <property type="match status" value="1"/>
</dbReference>
<evidence type="ECO:0000256" key="9">
    <source>
        <dbReference type="ARBA" id="ARBA00078560"/>
    </source>
</evidence>
<organism evidence="16 17">
    <name type="scientific">Branchiostoma lanceolatum</name>
    <name type="common">Common lancelet</name>
    <name type="synonym">Amphioxus lanceolatum</name>
    <dbReference type="NCBI Taxonomy" id="7740"/>
    <lineage>
        <taxon>Eukaryota</taxon>
        <taxon>Metazoa</taxon>
        <taxon>Chordata</taxon>
        <taxon>Cephalochordata</taxon>
        <taxon>Leptocardii</taxon>
        <taxon>Amphioxiformes</taxon>
        <taxon>Branchiostomatidae</taxon>
        <taxon>Branchiostoma</taxon>
    </lineage>
</organism>
<keyword evidence="3" id="KW-0597">Phosphoprotein</keyword>
<comment type="subcellular location">
    <subcellularLocation>
        <location evidence="1">Nucleus speckle</location>
    </subcellularLocation>
</comment>
<keyword evidence="7" id="KW-0539">Nucleus</keyword>
<feature type="domain" description="RRM" evidence="15">
    <location>
        <begin position="15"/>
        <end position="93"/>
    </location>
</feature>
<accession>A0A8J9ZM49</accession>
<comment type="similarity">
    <text evidence="2">Belongs to the splicing factor SR family.</text>
</comment>
<dbReference type="EMBL" id="OV696688">
    <property type="protein sequence ID" value="CAH1257966.1"/>
    <property type="molecule type" value="Genomic_DNA"/>
</dbReference>
<evidence type="ECO:0000256" key="6">
    <source>
        <dbReference type="ARBA" id="ARBA00023187"/>
    </source>
</evidence>
<dbReference type="GO" id="GO:0016607">
    <property type="term" value="C:nuclear speck"/>
    <property type="evidence" value="ECO:0007669"/>
    <property type="project" value="UniProtKB-SubCell"/>
</dbReference>
<feature type="compositionally biased region" description="Basic residues" evidence="14">
    <location>
        <begin position="209"/>
        <end position="218"/>
    </location>
</feature>
<dbReference type="Gene3D" id="3.30.70.330">
    <property type="match status" value="1"/>
</dbReference>
<evidence type="ECO:0000256" key="10">
    <source>
        <dbReference type="ARBA" id="ARBA00080089"/>
    </source>
</evidence>
<evidence type="ECO:0000256" key="11">
    <source>
        <dbReference type="ARBA" id="ARBA00082354"/>
    </source>
</evidence>
<dbReference type="PANTHER" id="PTHR48034">
    <property type="entry name" value="TRANSFORMER-2 SEX-DETERMINING PROTEIN-RELATED"/>
    <property type="match status" value="1"/>
</dbReference>
<evidence type="ECO:0000256" key="1">
    <source>
        <dbReference type="ARBA" id="ARBA00004324"/>
    </source>
</evidence>
<sequence>MSRKDMSRYSRPPNTSLYVRNVPDGTRPDEVRSLFGKYGPIVDVYIPLDHFTRHPRGFAYLTFEDVRDAEDAMYGLDRSRFYGRELEIQFAEGDRKTPTQMRAKERHDSPPSRRHGHGGRYDDRDRRDRRRSRSPYERERRRSRSRSPHYSSSSRRSRSRSNERRRSGGGTSTSRRRKSYSRSRSRSRSPRARREPSPRSRSPSPQYRSRSHTPRSRSRSPEAH</sequence>
<gene>
    <name evidence="16" type="primary">SRSF12</name>
    <name evidence="16" type="ORF">BLAG_LOCUS15695</name>
</gene>
<evidence type="ECO:0000256" key="5">
    <source>
        <dbReference type="ARBA" id="ARBA00022884"/>
    </source>
</evidence>
<evidence type="ECO:0000256" key="3">
    <source>
        <dbReference type="ARBA" id="ARBA00022553"/>
    </source>
</evidence>
<feature type="region of interest" description="Disordered" evidence="14">
    <location>
        <begin position="91"/>
        <end position="224"/>
    </location>
</feature>
<evidence type="ECO:0000256" key="4">
    <source>
        <dbReference type="ARBA" id="ARBA00022664"/>
    </source>
</evidence>
<feature type="compositionally biased region" description="Low complexity" evidence="14">
    <location>
        <begin position="199"/>
        <end position="208"/>
    </location>
</feature>
<evidence type="ECO:0000259" key="15">
    <source>
        <dbReference type="PROSITE" id="PS50102"/>
    </source>
</evidence>
<dbReference type="InterPro" id="IPR000504">
    <property type="entry name" value="RRM_dom"/>
</dbReference>
<dbReference type="GO" id="GO:0008380">
    <property type="term" value="P:RNA splicing"/>
    <property type="evidence" value="ECO:0007669"/>
    <property type="project" value="UniProtKB-KW"/>
</dbReference>
<dbReference type="PROSITE" id="PS50102">
    <property type="entry name" value="RRM"/>
    <property type="match status" value="1"/>
</dbReference>
<proteinExistence type="inferred from homology"/>
<feature type="compositionally biased region" description="Basic residues" evidence="14">
    <location>
        <begin position="174"/>
        <end position="191"/>
    </location>
</feature>
<evidence type="ECO:0000256" key="14">
    <source>
        <dbReference type="SAM" id="MobiDB-lite"/>
    </source>
</evidence>
<dbReference type="Proteomes" id="UP000838412">
    <property type="component" value="Chromosome 3"/>
</dbReference>
<evidence type="ECO:0000256" key="2">
    <source>
        <dbReference type="ARBA" id="ARBA00010269"/>
    </source>
</evidence>
<evidence type="ECO:0000256" key="8">
    <source>
        <dbReference type="ARBA" id="ARBA00067946"/>
    </source>
</evidence>
<keyword evidence="5 13" id="KW-0694">RNA-binding</keyword>
<dbReference type="OrthoDB" id="439808at2759"/>
<dbReference type="SUPFAM" id="SSF54928">
    <property type="entry name" value="RNA-binding domain, RBD"/>
    <property type="match status" value="1"/>
</dbReference>
<dbReference type="InterPro" id="IPR035979">
    <property type="entry name" value="RBD_domain_sf"/>
</dbReference>
<evidence type="ECO:0000256" key="12">
    <source>
        <dbReference type="ARBA" id="ARBA00084028"/>
    </source>
</evidence>
<name>A0A8J9ZM49_BRALA</name>
<protein>
    <recommendedName>
        <fullName evidence="8">Serine/arginine-rich splicing factor 10</fullName>
    </recommendedName>
    <alternativeName>
        <fullName evidence="10">FUS-interacting serine-arginine-rich protein 1</fullName>
    </alternativeName>
    <alternativeName>
        <fullName evidence="12">Splicing factor, arginine/serine-rich 13A</fullName>
    </alternativeName>
    <alternativeName>
        <fullName evidence="9">TLS-associated protein with Ser-Arg repeats</fullName>
    </alternativeName>
    <alternativeName>
        <fullName evidence="11">TLS-associated serine-arginine protein</fullName>
    </alternativeName>
</protein>
<dbReference type="InterPro" id="IPR012677">
    <property type="entry name" value="Nucleotide-bd_a/b_plait_sf"/>
</dbReference>
<dbReference type="GO" id="GO:0006397">
    <property type="term" value="P:mRNA processing"/>
    <property type="evidence" value="ECO:0007669"/>
    <property type="project" value="UniProtKB-KW"/>
</dbReference>
<dbReference type="SMART" id="SM00360">
    <property type="entry name" value="RRM"/>
    <property type="match status" value="1"/>
</dbReference>
<evidence type="ECO:0000256" key="13">
    <source>
        <dbReference type="PROSITE-ProRule" id="PRU00176"/>
    </source>
</evidence>
<evidence type="ECO:0000313" key="16">
    <source>
        <dbReference type="EMBL" id="CAH1257966.1"/>
    </source>
</evidence>
<evidence type="ECO:0000256" key="7">
    <source>
        <dbReference type="ARBA" id="ARBA00023242"/>
    </source>
</evidence>
<feature type="region of interest" description="Disordered" evidence="14">
    <location>
        <begin position="1"/>
        <end position="25"/>
    </location>
</feature>
<dbReference type="GO" id="GO:0048025">
    <property type="term" value="P:negative regulation of mRNA splicing, via spliceosome"/>
    <property type="evidence" value="ECO:0007669"/>
    <property type="project" value="UniProtKB-ARBA"/>
</dbReference>
<dbReference type="FunFam" id="3.30.70.330:FF:000155">
    <property type="entry name" value="serine/arginine-rich splicing factor 10 isoform X1"/>
    <property type="match status" value="1"/>
</dbReference>
<keyword evidence="4" id="KW-0507">mRNA processing</keyword>
<evidence type="ECO:0000313" key="17">
    <source>
        <dbReference type="Proteomes" id="UP000838412"/>
    </source>
</evidence>